<dbReference type="InterPro" id="IPR013554">
    <property type="entry name" value="RNR_N"/>
</dbReference>
<keyword evidence="7 10" id="KW-0215">Deoxyribonucleotide synthesis</keyword>
<keyword evidence="8" id="KW-1015">Disulfide bond</keyword>
<dbReference type="RefSeq" id="WP_092461987.1">
    <property type="nucleotide sequence ID" value="NZ_BJEE01000004.1"/>
</dbReference>
<dbReference type="InterPro" id="IPR013346">
    <property type="entry name" value="NrdE_NrdA_C"/>
</dbReference>
<dbReference type="GO" id="GO:0005524">
    <property type="term" value="F:ATP binding"/>
    <property type="evidence" value="ECO:0007669"/>
    <property type="project" value="UniProtKB-KW"/>
</dbReference>
<evidence type="ECO:0000313" key="12">
    <source>
        <dbReference type="EMBL" id="SCB88368.1"/>
    </source>
</evidence>
<dbReference type="STRING" id="1505725.GA0061074_103117"/>
<evidence type="ECO:0000256" key="5">
    <source>
        <dbReference type="ARBA" id="ARBA00022840"/>
    </source>
</evidence>
<keyword evidence="13" id="KW-1185">Reference proteome</keyword>
<dbReference type="CDD" id="cd01679">
    <property type="entry name" value="RNR_I"/>
    <property type="match status" value="1"/>
</dbReference>
<name>A0A1C4A165_9LACO</name>
<dbReference type="InterPro" id="IPR008926">
    <property type="entry name" value="RNR_R1-su_N"/>
</dbReference>
<dbReference type="GO" id="GO:0009263">
    <property type="term" value="P:deoxyribonucleotide biosynthetic process"/>
    <property type="evidence" value="ECO:0007669"/>
    <property type="project" value="UniProtKB-KW"/>
</dbReference>
<dbReference type="Gene3D" id="1.10.1650.20">
    <property type="match status" value="1"/>
</dbReference>
<evidence type="ECO:0000313" key="13">
    <source>
        <dbReference type="Proteomes" id="UP000199268"/>
    </source>
</evidence>
<sequence>MSLATLDLDKVTYFDLNNQLNIPKNNSIQLQKDQEALQAFIKENVEPNTLHFDTIQERFDYLIKNDYVDQKMINKYSMSFIESLYAYLKTQDFHFKSFMAAYKFYAQYALKTNNGDYYIENYNDRVVMNVLFYANGSEELAMNLADEMIHQRYQPATPSFLNAGRSRRGELVSCFILQATDDMNSIGRVVNSALQLSKIGGGVGIVLSNLREAGAPIKGIANAASGVVPVMKLLEDSFSYSNQMGQRNGAGVTYLSVFHPDIMNFLATKKENADEKIRVKTLSLGLTVPDKFYDLVKSNADMYLFSPYDVEKVYGKPFNYIDITAEYDAMVSNADIHKKKIRARDLETEISKLQQESGYPYIINIDTVNKANPISGKVISSNLCSEILQVQKPSRINNEQTFDELGTDVSCNLGSTNIVNMMATKDFGKSVDAMIRALTFVSDQTDLDIVPSVRLGNEQTHAIGLGAMGLHAFFAKNHMYYGDEEAIDFTNAYFLMLNYYSLVASNNLAKERQTSFYEFEKSDYANGSYFDKYINQDWSPKTDKVKEIFSVHHFPTQADWVELAESVKQYGLYNAYRMAIAPTGSISYVNDATASLHPIINRIEERQEKKIGKIYYPAPYLDTDTLPYYESAYNMDMRRVIDVYAAAQQHIDQGMALTLFMRSTMPDDLYDWKENHTNKMTTRDLNILRLYAHNRGIKSIYYIRTYTDDMEEFGVNECESCSI</sequence>
<keyword evidence="6 10" id="KW-0560">Oxidoreductase</keyword>
<evidence type="ECO:0000256" key="8">
    <source>
        <dbReference type="ARBA" id="ARBA00023157"/>
    </source>
</evidence>
<dbReference type="OrthoDB" id="9762933at2"/>
<evidence type="ECO:0000256" key="2">
    <source>
        <dbReference type="ARBA" id="ARBA00012274"/>
    </source>
</evidence>
<accession>A0A1C4A165</accession>
<dbReference type="SUPFAM" id="SSF48168">
    <property type="entry name" value="R1 subunit of ribonucleotide reductase, N-terminal domain"/>
    <property type="match status" value="1"/>
</dbReference>
<dbReference type="PANTHER" id="PTHR11573">
    <property type="entry name" value="RIBONUCLEOSIDE-DIPHOSPHATE REDUCTASE LARGE CHAIN"/>
    <property type="match status" value="1"/>
</dbReference>
<protein>
    <recommendedName>
        <fullName evidence="2 10">Ribonucleoside-diphosphate reductase</fullName>
        <ecNumber evidence="2 10">1.17.4.1</ecNumber>
    </recommendedName>
</protein>
<comment type="similarity">
    <text evidence="1 10">Belongs to the ribonucleoside diphosphate reductase large chain family.</text>
</comment>
<dbReference type="InterPro" id="IPR026459">
    <property type="entry name" value="RNR_1b_NrdE"/>
</dbReference>
<gene>
    <name evidence="12" type="ORF">GA0061074_103117</name>
</gene>
<dbReference type="InterPro" id="IPR039718">
    <property type="entry name" value="Rrm1"/>
</dbReference>
<dbReference type="Gene3D" id="3.20.70.20">
    <property type="match status" value="1"/>
</dbReference>
<dbReference type="GO" id="GO:0004748">
    <property type="term" value="F:ribonucleoside-diphosphate reductase activity, thioredoxin disulfide as acceptor"/>
    <property type="evidence" value="ECO:0007669"/>
    <property type="project" value="UniProtKB-EC"/>
</dbReference>
<dbReference type="UniPathway" id="UPA00326"/>
<dbReference type="Proteomes" id="UP000199268">
    <property type="component" value="Unassembled WGS sequence"/>
</dbReference>
<dbReference type="InterPro" id="IPR000788">
    <property type="entry name" value="RNR_lg_C"/>
</dbReference>
<comment type="function">
    <text evidence="10">Provides the precursors necessary for DNA synthesis. Catalyzes the biosynthesis of deoxyribonucleotides from the corresponding ribonucleotides.</text>
</comment>
<dbReference type="NCBIfam" id="TIGR04170">
    <property type="entry name" value="RNR_1b_NrdE"/>
    <property type="match status" value="1"/>
</dbReference>
<dbReference type="AlphaFoldDB" id="A0A1C4A165"/>
<dbReference type="NCBIfam" id="TIGR02506">
    <property type="entry name" value="NrdE_NrdA"/>
    <property type="match status" value="1"/>
</dbReference>
<keyword evidence="5" id="KW-0067">ATP-binding</keyword>
<dbReference type="Pfam" id="PF00317">
    <property type="entry name" value="Ribonuc_red_lgN"/>
    <property type="match status" value="1"/>
</dbReference>
<keyword evidence="3" id="KW-0021">Allosteric enzyme</keyword>
<organism evidence="12 13">
    <name type="scientific">Weissella bombi</name>
    <dbReference type="NCBI Taxonomy" id="1505725"/>
    <lineage>
        <taxon>Bacteria</taxon>
        <taxon>Bacillati</taxon>
        <taxon>Bacillota</taxon>
        <taxon>Bacilli</taxon>
        <taxon>Lactobacillales</taxon>
        <taxon>Lactobacillaceae</taxon>
        <taxon>Weissella</taxon>
    </lineage>
</organism>
<dbReference type="SUPFAM" id="SSF51998">
    <property type="entry name" value="PFL-like glycyl radical enzymes"/>
    <property type="match status" value="1"/>
</dbReference>
<dbReference type="PANTHER" id="PTHR11573:SF30">
    <property type="entry name" value="RIBONUCLEOSIDE-DIPHOSPHATE REDUCTASE 2 SUBUNIT ALPHA"/>
    <property type="match status" value="1"/>
</dbReference>
<dbReference type="EC" id="1.17.4.1" evidence="2 10"/>
<dbReference type="PRINTS" id="PR01183">
    <property type="entry name" value="RIBORDTASEM1"/>
</dbReference>
<proteinExistence type="inferred from homology"/>
<feature type="domain" description="Ribonucleotide reductase large subunit" evidence="11">
    <location>
        <begin position="560"/>
        <end position="582"/>
    </location>
</feature>
<evidence type="ECO:0000256" key="4">
    <source>
        <dbReference type="ARBA" id="ARBA00022741"/>
    </source>
</evidence>
<evidence type="ECO:0000256" key="1">
    <source>
        <dbReference type="ARBA" id="ARBA00010406"/>
    </source>
</evidence>
<comment type="catalytic activity">
    <reaction evidence="9 10">
        <text>a 2'-deoxyribonucleoside 5'-diphosphate + [thioredoxin]-disulfide + H2O = a ribonucleoside 5'-diphosphate + [thioredoxin]-dithiol</text>
        <dbReference type="Rhea" id="RHEA:23252"/>
        <dbReference type="Rhea" id="RHEA-COMP:10698"/>
        <dbReference type="Rhea" id="RHEA-COMP:10700"/>
        <dbReference type="ChEBI" id="CHEBI:15377"/>
        <dbReference type="ChEBI" id="CHEBI:29950"/>
        <dbReference type="ChEBI" id="CHEBI:50058"/>
        <dbReference type="ChEBI" id="CHEBI:57930"/>
        <dbReference type="ChEBI" id="CHEBI:73316"/>
        <dbReference type="EC" id="1.17.4.1"/>
    </reaction>
</comment>
<evidence type="ECO:0000256" key="6">
    <source>
        <dbReference type="ARBA" id="ARBA00023002"/>
    </source>
</evidence>
<evidence type="ECO:0000256" key="3">
    <source>
        <dbReference type="ARBA" id="ARBA00022533"/>
    </source>
</evidence>
<dbReference type="PROSITE" id="PS00089">
    <property type="entry name" value="RIBORED_LARGE"/>
    <property type="match status" value="1"/>
</dbReference>
<dbReference type="Pfam" id="PF02867">
    <property type="entry name" value="Ribonuc_red_lgC"/>
    <property type="match status" value="1"/>
</dbReference>
<evidence type="ECO:0000259" key="11">
    <source>
        <dbReference type="PROSITE" id="PS00089"/>
    </source>
</evidence>
<dbReference type="InterPro" id="IPR013509">
    <property type="entry name" value="RNR_lsu_N"/>
</dbReference>
<keyword evidence="4" id="KW-0547">Nucleotide-binding</keyword>
<dbReference type="EMBL" id="FMAO01000003">
    <property type="protein sequence ID" value="SCB88368.1"/>
    <property type="molecule type" value="Genomic_DNA"/>
</dbReference>
<evidence type="ECO:0000256" key="9">
    <source>
        <dbReference type="ARBA" id="ARBA00047754"/>
    </source>
</evidence>
<reference evidence="13" key="1">
    <citation type="submission" date="2016-08" db="EMBL/GenBank/DDBJ databases">
        <authorList>
            <person name="Varghese N."/>
            <person name="Submissions Spin"/>
        </authorList>
    </citation>
    <scope>NUCLEOTIDE SEQUENCE [LARGE SCALE GENOMIC DNA]</scope>
    <source>
        <strain evidence="13">R-53094</strain>
    </source>
</reference>
<dbReference type="Pfam" id="PF08343">
    <property type="entry name" value="RNR_N"/>
    <property type="match status" value="1"/>
</dbReference>
<dbReference type="GO" id="GO:0005971">
    <property type="term" value="C:ribonucleoside-diphosphate reductase complex"/>
    <property type="evidence" value="ECO:0007669"/>
    <property type="project" value="TreeGrafter"/>
</dbReference>
<evidence type="ECO:0000256" key="10">
    <source>
        <dbReference type="RuleBase" id="RU003410"/>
    </source>
</evidence>
<evidence type="ECO:0000256" key="7">
    <source>
        <dbReference type="ARBA" id="ARBA00023116"/>
    </source>
</evidence>